<evidence type="ECO:0000256" key="6">
    <source>
        <dbReference type="ARBA" id="ARBA00022840"/>
    </source>
</evidence>
<accession>A0A0F5FSX2</accession>
<evidence type="ECO:0000256" key="3">
    <source>
        <dbReference type="ARBA" id="ARBA00022448"/>
    </source>
</evidence>
<dbReference type="PATRIC" id="fig|443610.3.peg.175"/>
<dbReference type="OrthoDB" id="7817850at2"/>
<dbReference type="GO" id="GO:0005524">
    <property type="term" value="F:ATP binding"/>
    <property type="evidence" value="ECO:0007669"/>
    <property type="project" value="UniProtKB-KW"/>
</dbReference>
<dbReference type="CDD" id="cd03301">
    <property type="entry name" value="ABC_MalK_N"/>
    <property type="match status" value="1"/>
</dbReference>
<dbReference type="Pfam" id="PF08402">
    <property type="entry name" value="TOBE_2"/>
    <property type="match status" value="1"/>
</dbReference>
<dbReference type="PROSITE" id="PS00211">
    <property type="entry name" value="ABC_TRANSPORTER_1"/>
    <property type="match status" value="1"/>
</dbReference>
<dbReference type="Gene3D" id="3.40.50.300">
    <property type="entry name" value="P-loop containing nucleotide triphosphate hydrolases"/>
    <property type="match status" value="1"/>
</dbReference>
<proteinExistence type="inferred from homology"/>
<dbReference type="Gene3D" id="2.40.50.140">
    <property type="entry name" value="Nucleic acid-binding proteins"/>
    <property type="match status" value="1"/>
</dbReference>
<keyword evidence="6 10" id="KW-0067">ATP-binding</keyword>
<evidence type="ECO:0000256" key="4">
    <source>
        <dbReference type="ARBA" id="ARBA00022475"/>
    </source>
</evidence>
<comment type="similarity">
    <text evidence="2">Belongs to the ABC transporter superfamily.</text>
</comment>
<evidence type="ECO:0000256" key="7">
    <source>
        <dbReference type="ARBA" id="ARBA00022967"/>
    </source>
</evidence>
<comment type="subcellular location">
    <subcellularLocation>
        <location evidence="1">Cell inner membrane</location>
        <topology evidence="1">Peripheral membrane protein</topology>
    </subcellularLocation>
</comment>
<dbReference type="Pfam" id="PF00005">
    <property type="entry name" value="ABC_tran"/>
    <property type="match status" value="1"/>
</dbReference>
<evidence type="ECO:0000313" key="10">
    <source>
        <dbReference type="EMBL" id="KKB11969.1"/>
    </source>
</evidence>
<dbReference type="Gene3D" id="2.40.50.100">
    <property type="match status" value="1"/>
</dbReference>
<keyword evidence="8" id="KW-0472">Membrane</keyword>
<comment type="caution">
    <text evidence="10">The sequence shown here is derived from an EMBL/GenBank/DDBJ whole genome shotgun (WGS) entry which is preliminary data.</text>
</comment>
<dbReference type="EMBL" id="JZEX01000104">
    <property type="protein sequence ID" value="KKB11969.1"/>
    <property type="molecule type" value="Genomic_DNA"/>
</dbReference>
<keyword evidence="4" id="KW-1003">Cell membrane</keyword>
<dbReference type="SUPFAM" id="SSF52540">
    <property type="entry name" value="P-loop containing nucleoside triphosphate hydrolases"/>
    <property type="match status" value="1"/>
</dbReference>
<evidence type="ECO:0000256" key="1">
    <source>
        <dbReference type="ARBA" id="ARBA00004417"/>
    </source>
</evidence>
<dbReference type="FunFam" id="3.40.50.300:FF:000042">
    <property type="entry name" value="Maltose/maltodextrin ABC transporter, ATP-binding protein"/>
    <property type="match status" value="1"/>
</dbReference>
<dbReference type="RefSeq" id="WP_046108473.1">
    <property type="nucleotide sequence ID" value="NZ_JZEX01000104.1"/>
</dbReference>
<dbReference type="InterPro" id="IPR017871">
    <property type="entry name" value="ABC_transporter-like_CS"/>
</dbReference>
<gene>
    <name evidence="10" type="ORF">VE25_10010</name>
</gene>
<dbReference type="InterPro" id="IPR015855">
    <property type="entry name" value="ABC_transpr_MalK-like"/>
</dbReference>
<evidence type="ECO:0000256" key="2">
    <source>
        <dbReference type="ARBA" id="ARBA00005417"/>
    </source>
</evidence>
<dbReference type="SMART" id="SM00382">
    <property type="entry name" value="AAA"/>
    <property type="match status" value="1"/>
</dbReference>
<dbReference type="InterPro" id="IPR027417">
    <property type="entry name" value="P-loop_NTPase"/>
</dbReference>
<dbReference type="InterPro" id="IPR003593">
    <property type="entry name" value="AAA+_ATPase"/>
</dbReference>
<dbReference type="STRING" id="443610.VE25_10010"/>
<reference evidence="10 11" key="1">
    <citation type="submission" date="2015-03" db="EMBL/GenBank/DDBJ databases">
        <authorList>
            <person name="Hassan Y.I."/>
            <person name="Lepp D."/>
            <person name="Li X.-Z."/>
            <person name="Zhou T."/>
        </authorList>
    </citation>
    <scope>NUCLEOTIDE SEQUENCE [LARGE SCALE GENOMIC DNA]</scope>
    <source>
        <strain evidence="10 11">BD-c194</strain>
    </source>
</reference>
<protein>
    <submittedName>
        <fullName evidence="10">Sugar ABC transporter ATP-binding protein</fullName>
    </submittedName>
</protein>
<dbReference type="InterPro" id="IPR047641">
    <property type="entry name" value="ABC_transpr_MalK/UgpC-like"/>
</dbReference>
<evidence type="ECO:0000313" key="11">
    <source>
        <dbReference type="Proteomes" id="UP000033632"/>
    </source>
</evidence>
<feature type="domain" description="ABC transporter" evidence="9">
    <location>
        <begin position="4"/>
        <end position="234"/>
    </location>
</feature>
<keyword evidence="3" id="KW-0813">Transport</keyword>
<dbReference type="GO" id="GO:0055052">
    <property type="term" value="C:ATP-binding cassette (ABC) transporter complex, substrate-binding subunit-containing"/>
    <property type="evidence" value="ECO:0007669"/>
    <property type="project" value="TreeGrafter"/>
</dbReference>
<dbReference type="AlphaFoldDB" id="A0A0F5FSX2"/>
<organism evidence="10 11">
    <name type="scientific">Devosia geojensis</name>
    <dbReference type="NCBI Taxonomy" id="443610"/>
    <lineage>
        <taxon>Bacteria</taxon>
        <taxon>Pseudomonadati</taxon>
        <taxon>Pseudomonadota</taxon>
        <taxon>Alphaproteobacteria</taxon>
        <taxon>Hyphomicrobiales</taxon>
        <taxon>Devosiaceae</taxon>
        <taxon>Devosia</taxon>
    </lineage>
</organism>
<dbReference type="InterPro" id="IPR008995">
    <property type="entry name" value="Mo/tungstate-bd_C_term_dom"/>
</dbReference>
<dbReference type="GO" id="GO:0008643">
    <property type="term" value="P:carbohydrate transport"/>
    <property type="evidence" value="ECO:0007669"/>
    <property type="project" value="InterPro"/>
</dbReference>
<keyword evidence="7" id="KW-1278">Translocase</keyword>
<dbReference type="InterPro" id="IPR013611">
    <property type="entry name" value="Transp-assoc_OB_typ2"/>
</dbReference>
<name>A0A0F5FSX2_9HYPH</name>
<dbReference type="PANTHER" id="PTHR43875:SF15">
    <property type="entry name" value="TREHALOSE IMPORT ATP-BINDING PROTEIN SUGC"/>
    <property type="match status" value="1"/>
</dbReference>
<dbReference type="GO" id="GO:0140359">
    <property type="term" value="F:ABC-type transporter activity"/>
    <property type="evidence" value="ECO:0007669"/>
    <property type="project" value="InterPro"/>
</dbReference>
<sequence length="366" mass="39557">MAEVVLKDVMKNYGSLYAVNNVSFTVEHGEFVALVGPSGCGKTTTLNLVAGLIPMSGGDISIGNRIVNDLDPKDRDIAMVFQNYALYPNKSVFKNLAFPLQMRKLPKAEIEAKVMQAAKILDITHLLERRPRELSGGQQQRVALGRALVRDPAVFLMDEPLSNLDAKLRVAMRSEIKRFHHNLNATVIYVTHDQLEAVTMADKMAVMHGGVLQQYDSPANVFANPVNTFVASFVGSPAMSLIPLDVVGKGTDVALKSPEEGWELPLSAQNARKATASSQGTVVLGARHSTLKLHKSPVAGSVPGKVYTVEPTGDVTFAQVFVSGAVVNVSLEPTAPIAPDEEVFVEFDQQRLHLFDGQTTNALKAA</sequence>
<dbReference type="GO" id="GO:0016887">
    <property type="term" value="F:ATP hydrolysis activity"/>
    <property type="evidence" value="ECO:0007669"/>
    <property type="project" value="InterPro"/>
</dbReference>
<evidence type="ECO:0000259" key="9">
    <source>
        <dbReference type="PROSITE" id="PS50893"/>
    </source>
</evidence>
<dbReference type="SUPFAM" id="SSF50331">
    <property type="entry name" value="MOP-like"/>
    <property type="match status" value="1"/>
</dbReference>
<dbReference type="InterPro" id="IPR012340">
    <property type="entry name" value="NA-bd_OB-fold"/>
</dbReference>
<dbReference type="InterPro" id="IPR003439">
    <property type="entry name" value="ABC_transporter-like_ATP-bd"/>
</dbReference>
<keyword evidence="5" id="KW-0547">Nucleotide-binding</keyword>
<dbReference type="PROSITE" id="PS50893">
    <property type="entry name" value="ABC_TRANSPORTER_2"/>
    <property type="match status" value="1"/>
</dbReference>
<dbReference type="Proteomes" id="UP000033632">
    <property type="component" value="Unassembled WGS sequence"/>
</dbReference>
<dbReference type="PANTHER" id="PTHR43875">
    <property type="entry name" value="MALTODEXTRIN IMPORT ATP-BINDING PROTEIN MSMX"/>
    <property type="match status" value="1"/>
</dbReference>
<evidence type="ECO:0000256" key="5">
    <source>
        <dbReference type="ARBA" id="ARBA00022741"/>
    </source>
</evidence>
<keyword evidence="11" id="KW-1185">Reference proteome</keyword>
<evidence type="ECO:0000256" key="8">
    <source>
        <dbReference type="ARBA" id="ARBA00023136"/>
    </source>
</evidence>